<comment type="similarity">
    <text evidence="2">Belongs to the SusD family.</text>
</comment>
<feature type="domain" description="SusD-like N-terminal" evidence="7">
    <location>
        <begin position="42"/>
        <end position="221"/>
    </location>
</feature>
<dbReference type="EMBL" id="JBHUFD010000018">
    <property type="protein sequence ID" value="MFD1875249.1"/>
    <property type="molecule type" value="Genomic_DNA"/>
</dbReference>
<proteinExistence type="inferred from homology"/>
<dbReference type="Proteomes" id="UP001597197">
    <property type="component" value="Unassembled WGS sequence"/>
</dbReference>
<dbReference type="RefSeq" id="WP_382317757.1">
    <property type="nucleotide sequence ID" value="NZ_JBHUFD010000018.1"/>
</dbReference>
<gene>
    <name evidence="8" type="ORF">ACFSDX_22640</name>
</gene>
<sequence>MKRLFLLITAACSLALGGCEKDLDQVPISNGSVDTFYRTATDFDQAMSAVYNTLRGYPDREVILSEARSDNMYAISAIGSRDWDPINNFSASLLVINPYVADAWTSDYLTIFRANTLLDQLAANGAVTGSLRTRYEGEAKFLRAFMYLDLVRKFGKVPLLDKALSPQEVAATPRSEVTKVYELILSDLQTAVANLPATYTAANLGRPTKYAAEGLLALTYLTRSGPTYGINGPGLASNEYDKALPLLNDIIGSGRFSVLPNYNNVFAYNNENNAEVVFDIQYVSNVSLGLGGSFPNVVIPDTYYTLNGLTFTAGSVEIKPCSNDLVNTSYAATDTRKAFNIQTGYTYMGITETRSFYKKYFSATGRGTGRGDWPINFIVMRYADILMMKAECQVRGIGGSATDAAALLTPIRTRAAQPAFTTLTLPTLMEERRREFAGENLRWNDLVRSGLALDVMNAWVPKDDVSNKITRPITANLLLYPVPQNELSAAPGLYDQNAGY</sequence>
<dbReference type="CDD" id="cd08977">
    <property type="entry name" value="SusD"/>
    <property type="match status" value="1"/>
</dbReference>
<comment type="caution">
    <text evidence="8">The sequence shown here is derived from an EMBL/GenBank/DDBJ whole genome shotgun (WGS) entry which is preliminary data.</text>
</comment>
<comment type="subcellular location">
    <subcellularLocation>
        <location evidence="1">Cell outer membrane</location>
    </subcellularLocation>
</comment>
<evidence type="ECO:0000256" key="3">
    <source>
        <dbReference type="ARBA" id="ARBA00022729"/>
    </source>
</evidence>
<dbReference type="SUPFAM" id="SSF48452">
    <property type="entry name" value="TPR-like"/>
    <property type="match status" value="1"/>
</dbReference>
<reference evidence="9" key="1">
    <citation type="journal article" date="2019" name="Int. J. Syst. Evol. Microbiol.">
        <title>The Global Catalogue of Microorganisms (GCM) 10K type strain sequencing project: providing services to taxonomists for standard genome sequencing and annotation.</title>
        <authorList>
            <consortium name="The Broad Institute Genomics Platform"/>
            <consortium name="The Broad Institute Genome Sequencing Center for Infectious Disease"/>
            <person name="Wu L."/>
            <person name="Ma J."/>
        </authorList>
    </citation>
    <scope>NUCLEOTIDE SEQUENCE [LARGE SCALE GENOMIC DNA]</scope>
    <source>
        <strain evidence="9">CGMCC 1.15795</strain>
    </source>
</reference>
<keyword evidence="5" id="KW-0998">Cell outer membrane</keyword>
<keyword evidence="4" id="KW-0472">Membrane</keyword>
<keyword evidence="9" id="KW-1185">Reference proteome</keyword>
<feature type="domain" description="RagB/SusD" evidence="6">
    <location>
        <begin position="351"/>
        <end position="500"/>
    </location>
</feature>
<evidence type="ECO:0000313" key="8">
    <source>
        <dbReference type="EMBL" id="MFD1875249.1"/>
    </source>
</evidence>
<keyword evidence="3" id="KW-0732">Signal</keyword>
<dbReference type="Pfam" id="PF07980">
    <property type="entry name" value="SusD_RagB"/>
    <property type="match status" value="1"/>
</dbReference>
<name>A0ABW4R054_9BACT</name>
<evidence type="ECO:0000256" key="4">
    <source>
        <dbReference type="ARBA" id="ARBA00023136"/>
    </source>
</evidence>
<evidence type="ECO:0000313" key="9">
    <source>
        <dbReference type="Proteomes" id="UP001597197"/>
    </source>
</evidence>
<dbReference type="PROSITE" id="PS51257">
    <property type="entry name" value="PROKAR_LIPOPROTEIN"/>
    <property type="match status" value="1"/>
</dbReference>
<organism evidence="8 9">
    <name type="scientific">Hymenobacter bucti</name>
    <dbReference type="NCBI Taxonomy" id="1844114"/>
    <lineage>
        <taxon>Bacteria</taxon>
        <taxon>Pseudomonadati</taxon>
        <taxon>Bacteroidota</taxon>
        <taxon>Cytophagia</taxon>
        <taxon>Cytophagales</taxon>
        <taxon>Hymenobacteraceae</taxon>
        <taxon>Hymenobacter</taxon>
    </lineage>
</organism>
<accession>A0ABW4R054</accession>
<evidence type="ECO:0000259" key="6">
    <source>
        <dbReference type="Pfam" id="PF07980"/>
    </source>
</evidence>
<dbReference type="InterPro" id="IPR012944">
    <property type="entry name" value="SusD_RagB_dom"/>
</dbReference>
<evidence type="ECO:0000256" key="1">
    <source>
        <dbReference type="ARBA" id="ARBA00004442"/>
    </source>
</evidence>
<dbReference type="Pfam" id="PF14322">
    <property type="entry name" value="SusD-like_3"/>
    <property type="match status" value="1"/>
</dbReference>
<evidence type="ECO:0000259" key="7">
    <source>
        <dbReference type="Pfam" id="PF14322"/>
    </source>
</evidence>
<dbReference type="Gene3D" id="1.25.40.390">
    <property type="match status" value="1"/>
</dbReference>
<evidence type="ECO:0000256" key="5">
    <source>
        <dbReference type="ARBA" id="ARBA00023237"/>
    </source>
</evidence>
<evidence type="ECO:0000256" key="2">
    <source>
        <dbReference type="ARBA" id="ARBA00006275"/>
    </source>
</evidence>
<protein>
    <submittedName>
        <fullName evidence="8">RagB/SusD family nutrient uptake outer membrane protein</fullName>
    </submittedName>
</protein>
<dbReference type="InterPro" id="IPR033985">
    <property type="entry name" value="SusD-like_N"/>
</dbReference>
<dbReference type="InterPro" id="IPR011990">
    <property type="entry name" value="TPR-like_helical_dom_sf"/>
</dbReference>